<name>A0A4R3VPZ7_9GAMM</name>
<gene>
    <name evidence="1" type="ORF">EDC54_104259</name>
</gene>
<dbReference type="EMBL" id="SMBY01000004">
    <property type="protein sequence ID" value="TCV06350.1"/>
    <property type="molecule type" value="Genomic_DNA"/>
</dbReference>
<keyword evidence="2" id="KW-1185">Reference proteome</keyword>
<feature type="non-terminal residue" evidence="1">
    <location>
        <position position="1"/>
    </location>
</feature>
<sequence>QTINTVEPFVIPRVSLPSQNLVKLRKTVSWVSFSHRLQCGNNGLITRGIRAVMVNRSAQIETPAGLTDTESERRYQMSDQLTLKGWF</sequence>
<reference evidence="1 2" key="1">
    <citation type="submission" date="2019-03" db="EMBL/GenBank/DDBJ databases">
        <title>Genomic Encyclopedia of Type Strains, Phase IV (KMG-IV): sequencing the most valuable type-strain genomes for metagenomic binning, comparative biology and taxonomic classification.</title>
        <authorList>
            <person name="Goeker M."/>
        </authorList>
    </citation>
    <scope>NUCLEOTIDE SEQUENCE [LARGE SCALE GENOMIC DNA]</scope>
    <source>
        <strain evidence="1 2">DSM 16730</strain>
    </source>
</reference>
<evidence type="ECO:0000313" key="2">
    <source>
        <dbReference type="Proteomes" id="UP000295433"/>
    </source>
</evidence>
<dbReference type="AlphaFoldDB" id="A0A4R3VPZ7"/>
<accession>A0A4R3VPZ7</accession>
<protein>
    <submittedName>
        <fullName evidence="1">Uncharacterized protein</fullName>
    </submittedName>
</protein>
<organism evidence="1 2">
    <name type="scientific">Samsonia erythrinae</name>
    <dbReference type="NCBI Taxonomy" id="160434"/>
    <lineage>
        <taxon>Bacteria</taxon>
        <taxon>Pseudomonadati</taxon>
        <taxon>Pseudomonadota</taxon>
        <taxon>Gammaproteobacteria</taxon>
        <taxon>Enterobacterales</taxon>
        <taxon>Pectobacteriaceae</taxon>
        <taxon>Samsonia</taxon>
    </lineage>
</organism>
<evidence type="ECO:0000313" key="1">
    <source>
        <dbReference type="EMBL" id="TCV06350.1"/>
    </source>
</evidence>
<dbReference type="Proteomes" id="UP000295433">
    <property type="component" value="Unassembled WGS sequence"/>
</dbReference>
<comment type="caution">
    <text evidence="1">The sequence shown here is derived from an EMBL/GenBank/DDBJ whole genome shotgun (WGS) entry which is preliminary data.</text>
</comment>
<proteinExistence type="predicted"/>